<evidence type="ECO:0000313" key="3">
    <source>
        <dbReference type="Proteomes" id="UP001054945"/>
    </source>
</evidence>
<feature type="transmembrane region" description="Helical" evidence="1">
    <location>
        <begin position="66"/>
        <end position="83"/>
    </location>
</feature>
<reference evidence="2 3" key="1">
    <citation type="submission" date="2021-06" db="EMBL/GenBank/DDBJ databases">
        <title>Caerostris extrusa draft genome.</title>
        <authorList>
            <person name="Kono N."/>
            <person name="Arakawa K."/>
        </authorList>
    </citation>
    <scope>NUCLEOTIDE SEQUENCE [LARGE SCALE GENOMIC DNA]</scope>
</reference>
<accession>A0AAV4P2Z3</accession>
<evidence type="ECO:0000256" key="1">
    <source>
        <dbReference type="SAM" id="Phobius"/>
    </source>
</evidence>
<sequence length="107" mass="11892">MDEHKPSTSFTPRAYFISPITTHQRAEATQHVITADLNTLGPQTPFSTDDIFTFLQVTPADWRLSIYHPSALMMMGILLLSGLRRDCQRMTRCGHPSSDALGRSGGD</sequence>
<organism evidence="2 3">
    <name type="scientific">Caerostris extrusa</name>
    <name type="common">Bark spider</name>
    <name type="synonym">Caerostris bankana</name>
    <dbReference type="NCBI Taxonomy" id="172846"/>
    <lineage>
        <taxon>Eukaryota</taxon>
        <taxon>Metazoa</taxon>
        <taxon>Ecdysozoa</taxon>
        <taxon>Arthropoda</taxon>
        <taxon>Chelicerata</taxon>
        <taxon>Arachnida</taxon>
        <taxon>Araneae</taxon>
        <taxon>Araneomorphae</taxon>
        <taxon>Entelegynae</taxon>
        <taxon>Araneoidea</taxon>
        <taxon>Araneidae</taxon>
        <taxon>Caerostris</taxon>
    </lineage>
</organism>
<proteinExistence type="predicted"/>
<keyword evidence="1" id="KW-1133">Transmembrane helix</keyword>
<gene>
    <name evidence="2" type="ORF">CEXT_476611</name>
</gene>
<dbReference type="AlphaFoldDB" id="A0AAV4P2Z3"/>
<dbReference type="Proteomes" id="UP001054945">
    <property type="component" value="Unassembled WGS sequence"/>
</dbReference>
<protein>
    <submittedName>
        <fullName evidence="2">Uncharacterized protein</fullName>
    </submittedName>
</protein>
<keyword evidence="1" id="KW-0812">Transmembrane</keyword>
<comment type="caution">
    <text evidence="2">The sequence shown here is derived from an EMBL/GenBank/DDBJ whole genome shotgun (WGS) entry which is preliminary data.</text>
</comment>
<keyword evidence="3" id="KW-1185">Reference proteome</keyword>
<name>A0AAV4P2Z3_CAEEX</name>
<evidence type="ECO:0000313" key="2">
    <source>
        <dbReference type="EMBL" id="GIX91024.1"/>
    </source>
</evidence>
<keyword evidence="1" id="KW-0472">Membrane</keyword>
<dbReference type="EMBL" id="BPLR01021546">
    <property type="protein sequence ID" value="GIX91024.1"/>
    <property type="molecule type" value="Genomic_DNA"/>
</dbReference>